<evidence type="ECO:0000313" key="3">
    <source>
        <dbReference type="EMBL" id="PQM46599.1"/>
    </source>
</evidence>
<proteinExistence type="predicted"/>
<comment type="caution">
    <text evidence="3">The sequence shown here is derived from an EMBL/GenBank/DDBJ whole genome shotgun (WGS) entry which is preliminary data.</text>
</comment>
<name>A0A2S8BIZ9_9MYCO</name>
<dbReference type="Proteomes" id="UP000238296">
    <property type="component" value="Unassembled WGS sequence"/>
</dbReference>
<keyword evidence="2" id="KW-0812">Transmembrane</keyword>
<accession>A0A2S8BIZ9</accession>
<keyword evidence="2" id="KW-0472">Membrane</keyword>
<feature type="compositionally biased region" description="Pro residues" evidence="1">
    <location>
        <begin position="58"/>
        <end position="82"/>
    </location>
</feature>
<evidence type="ECO:0000256" key="1">
    <source>
        <dbReference type="SAM" id="MobiDB-lite"/>
    </source>
</evidence>
<dbReference type="RefSeq" id="WP_105369241.1">
    <property type="nucleotide sequence ID" value="NZ_MLQM01000138.1"/>
</dbReference>
<sequence length="101" mass="10832">MTDLAGAYISARGAGLGFLFARMDWRISLSIAVICLIIWGIVKAVGSQKQDQQGQPQQQPPQQPYGGQPPYPPQQGQPPYPPQQSYGGQQGQPPYPPAANG</sequence>
<evidence type="ECO:0000256" key="2">
    <source>
        <dbReference type="SAM" id="Phobius"/>
    </source>
</evidence>
<feature type="region of interest" description="Disordered" evidence="1">
    <location>
        <begin position="47"/>
        <end position="101"/>
    </location>
</feature>
<organism evidence="3 4">
    <name type="scientific">Mycobacterium talmoniae</name>
    <dbReference type="NCBI Taxonomy" id="1858794"/>
    <lineage>
        <taxon>Bacteria</taxon>
        <taxon>Bacillati</taxon>
        <taxon>Actinomycetota</taxon>
        <taxon>Actinomycetes</taxon>
        <taxon>Mycobacteriales</taxon>
        <taxon>Mycobacteriaceae</taxon>
        <taxon>Mycobacterium</taxon>
    </lineage>
</organism>
<dbReference type="AlphaFoldDB" id="A0A2S8BIZ9"/>
<gene>
    <name evidence="3" type="ORF">C1Y40_03229</name>
</gene>
<feature type="transmembrane region" description="Helical" evidence="2">
    <location>
        <begin position="25"/>
        <end position="42"/>
    </location>
</feature>
<protein>
    <submittedName>
        <fullName evidence="3">Uncharacterized protein</fullName>
    </submittedName>
</protein>
<reference evidence="3 4" key="1">
    <citation type="journal article" date="2017" name="Int. J. Syst. Evol. Microbiol.">
        <title>Mycobacterium talmoniae sp. nov., a slowly growing mycobacterium isolated from human respiratory samples.</title>
        <authorList>
            <person name="Davidson R.M."/>
            <person name="DeGroote M.A."/>
            <person name="Marola J.L."/>
            <person name="Buss S."/>
            <person name="Jones V."/>
            <person name="McNeil M.R."/>
            <person name="Freifeld A.G."/>
            <person name="Elaine Epperson L."/>
            <person name="Hasan N.A."/>
            <person name="Jackson M."/>
            <person name="Iwen P.C."/>
            <person name="Salfinger M."/>
            <person name="Strong M."/>
        </authorList>
    </citation>
    <scope>NUCLEOTIDE SEQUENCE [LARGE SCALE GENOMIC DNA]</scope>
    <source>
        <strain evidence="3 4">ATCC BAA-2683</strain>
    </source>
</reference>
<dbReference type="EMBL" id="PPEA01000460">
    <property type="protein sequence ID" value="PQM46599.1"/>
    <property type="molecule type" value="Genomic_DNA"/>
</dbReference>
<evidence type="ECO:0000313" key="4">
    <source>
        <dbReference type="Proteomes" id="UP000238296"/>
    </source>
</evidence>
<keyword evidence="2" id="KW-1133">Transmembrane helix</keyword>